<dbReference type="EMBL" id="CABIJS010000077">
    <property type="protein sequence ID" value="VUZ41922.1"/>
    <property type="molecule type" value="Genomic_DNA"/>
</dbReference>
<evidence type="ECO:0000259" key="7">
    <source>
        <dbReference type="PROSITE" id="PS50888"/>
    </source>
</evidence>
<evidence type="ECO:0000256" key="1">
    <source>
        <dbReference type="ARBA" id="ARBA00004123"/>
    </source>
</evidence>
<dbReference type="EMBL" id="UYSG01000773">
    <property type="protein sequence ID" value="VDL23267.1"/>
    <property type="molecule type" value="Genomic_DNA"/>
</dbReference>
<dbReference type="GO" id="GO:0005634">
    <property type="term" value="C:nucleus"/>
    <property type="evidence" value="ECO:0007669"/>
    <property type="project" value="UniProtKB-SubCell"/>
</dbReference>
<proteinExistence type="predicted"/>
<dbReference type="GO" id="GO:0046983">
    <property type="term" value="F:protein dimerization activity"/>
    <property type="evidence" value="ECO:0007669"/>
    <property type="project" value="InterPro"/>
</dbReference>
<keyword evidence="5" id="KW-0539">Nucleus</keyword>
<evidence type="ECO:0000313" key="11">
    <source>
        <dbReference type="Proteomes" id="UP000321570"/>
    </source>
</evidence>
<dbReference type="Proteomes" id="UP000321570">
    <property type="component" value="Unassembled WGS sequence"/>
</dbReference>
<dbReference type="OrthoDB" id="5778525at2759"/>
<keyword evidence="11" id="KW-1185">Reference proteome</keyword>
<sequence length="419" mass="47203">MMDVSDSMTDCSSTVDVRARRRRLHTEAEQRRRDAIKRGFDSLLELIPPTKTGAANSRFRMSKATILNRSISMILKGSKIQNQKRLEIEMLRKKVQALKILKSSYERMSSASNYMTESEDTAVSEQYKLQLFQMFMESLFQSFDAAVTESTFTGLSDQIVNWLENSCKPELLHQTMEHLLDTTLQDGYNELNSQPQRIQQTASQPQNTMFEAQTATDCVGQRQRISSNSYRRQSLKLSNSLEAVHELPFLMSDSSMNVPDRYQQPSAPGCQRVVFNPSTTFGPSHPVYSDQSQQHLQQQSNYVRHQPLFQMHSYQSSDDGNAIKFSMETPSNPLQRHSSVTLPSQSTLFQRSPTSSGMCASRSLVMNSSLPTHNVGAVTSYISPQQEGLFIPSPVQYNSGVSGGHMLLPNGPVTKQNPF</sequence>
<dbReference type="SMART" id="SM00353">
    <property type="entry name" value="HLH"/>
    <property type="match status" value="1"/>
</dbReference>
<dbReference type="InterPro" id="IPR052207">
    <property type="entry name" value="Max-like/E-box_TFs"/>
</dbReference>
<comment type="subcellular location">
    <subcellularLocation>
        <location evidence="1">Nucleus</location>
    </subcellularLocation>
</comment>
<dbReference type="SUPFAM" id="SSF47459">
    <property type="entry name" value="HLH, helix-loop-helix DNA-binding domain"/>
    <property type="match status" value="1"/>
</dbReference>
<evidence type="ECO:0000313" key="12">
    <source>
        <dbReference type="WBParaSite" id="HDID_0000287301-mRNA-1"/>
    </source>
</evidence>
<dbReference type="GO" id="GO:0000978">
    <property type="term" value="F:RNA polymerase II cis-regulatory region sequence-specific DNA binding"/>
    <property type="evidence" value="ECO:0007669"/>
    <property type="project" value="TreeGrafter"/>
</dbReference>
<dbReference type="PROSITE" id="PS50888">
    <property type="entry name" value="BHLH"/>
    <property type="match status" value="1"/>
</dbReference>
<protein>
    <submittedName>
        <fullName evidence="12">BHLH domain-containing protein</fullName>
    </submittedName>
</protein>
<evidence type="ECO:0000256" key="6">
    <source>
        <dbReference type="SAM" id="MobiDB-lite"/>
    </source>
</evidence>
<evidence type="ECO:0000313" key="9">
    <source>
        <dbReference type="EMBL" id="VUZ41922.1"/>
    </source>
</evidence>
<dbReference type="InterPro" id="IPR036638">
    <property type="entry name" value="HLH_DNA-bd_sf"/>
</dbReference>
<dbReference type="Pfam" id="PF00010">
    <property type="entry name" value="HLH"/>
    <property type="match status" value="1"/>
</dbReference>
<dbReference type="InterPro" id="IPR011598">
    <property type="entry name" value="bHLH_dom"/>
</dbReference>
<organism evidence="12">
    <name type="scientific">Hymenolepis diminuta</name>
    <name type="common">Rat tapeworm</name>
    <dbReference type="NCBI Taxonomy" id="6216"/>
    <lineage>
        <taxon>Eukaryota</taxon>
        <taxon>Metazoa</taxon>
        <taxon>Spiralia</taxon>
        <taxon>Lophotrochozoa</taxon>
        <taxon>Platyhelminthes</taxon>
        <taxon>Cestoda</taxon>
        <taxon>Eucestoda</taxon>
        <taxon>Cyclophyllidea</taxon>
        <taxon>Hymenolepididae</taxon>
        <taxon>Hymenolepis</taxon>
    </lineage>
</organism>
<evidence type="ECO:0000256" key="3">
    <source>
        <dbReference type="ARBA" id="ARBA00023125"/>
    </source>
</evidence>
<gene>
    <name evidence="8" type="ORF">HDID_LOCUS2871</name>
    <name evidence="9" type="ORF">WMSIL1_LOCUS2715</name>
</gene>
<dbReference type="PANTHER" id="PTHR15741:SF25">
    <property type="entry name" value="MAX-LIKE PROTEIN X"/>
    <property type="match status" value="1"/>
</dbReference>
<keyword evidence="4" id="KW-0804">Transcription</keyword>
<dbReference type="WBParaSite" id="HDID_0000287301-mRNA-1">
    <property type="protein sequence ID" value="HDID_0000287301-mRNA-1"/>
    <property type="gene ID" value="HDID_0000287301"/>
</dbReference>
<dbReference type="AlphaFoldDB" id="A0A0R3SDT3"/>
<dbReference type="GO" id="GO:0000981">
    <property type="term" value="F:DNA-binding transcription factor activity, RNA polymerase II-specific"/>
    <property type="evidence" value="ECO:0007669"/>
    <property type="project" value="TreeGrafter"/>
</dbReference>
<keyword evidence="2" id="KW-0805">Transcription regulation</keyword>
<dbReference type="PANTHER" id="PTHR15741">
    <property type="entry name" value="BASIC HELIX-LOOP-HELIX ZIP TRANSCRIPTION FACTOR"/>
    <property type="match status" value="1"/>
</dbReference>
<accession>A0A0R3SDT3</accession>
<dbReference type="Gene3D" id="4.10.280.10">
    <property type="entry name" value="Helix-loop-helix DNA-binding domain"/>
    <property type="match status" value="1"/>
</dbReference>
<evidence type="ECO:0000256" key="4">
    <source>
        <dbReference type="ARBA" id="ARBA00023163"/>
    </source>
</evidence>
<name>A0A0R3SDT3_HYMDI</name>
<evidence type="ECO:0000313" key="10">
    <source>
        <dbReference type="Proteomes" id="UP000274504"/>
    </source>
</evidence>
<reference evidence="9 11" key="3">
    <citation type="submission" date="2019-07" db="EMBL/GenBank/DDBJ databases">
        <authorList>
            <person name="Jastrzebski P J."/>
            <person name="Paukszto L."/>
            <person name="Jastrzebski P J."/>
        </authorList>
    </citation>
    <scope>NUCLEOTIDE SEQUENCE [LARGE SCALE GENOMIC DNA]</scope>
    <source>
        <strain evidence="9 11">WMS-il1</strain>
    </source>
</reference>
<feature type="region of interest" description="Disordered" evidence="6">
    <location>
        <begin position="331"/>
        <end position="353"/>
    </location>
</feature>
<dbReference type="STRING" id="6216.A0A0R3SDT3"/>
<feature type="domain" description="BHLH" evidence="7">
    <location>
        <begin position="20"/>
        <end position="77"/>
    </location>
</feature>
<evidence type="ECO:0000256" key="5">
    <source>
        <dbReference type="ARBA" id="ARBA00023242"/>
    </source>
</evidence>
<evidence type="ECO:0000313" key="8">
    <source>
        <dbReference type="EMBL" id="VDL23267.1"/>
    </source>
</evidence>
<reference evidence="12" key="1">
    <citation type="submission" date="2017-02" db="UniProtKB">
        <authorList>
            <consortium name="WormBaseParasite"/>
        </authorList>
    </citation>
    <scope>IDENTIFICATION</scope>
</reference>
<keyword evidence="3" id="KW-0238">DNA-binding</keyword>
<reference evidence="8 10" key="2">
    <citation type="submission" date="2018-11" db="EMBL/GenBank/DDBJ databases">
        <authorList>
            <consortium name="Pathogen Informatics"/>
        </authorList>
    </citation>
    <scope>NUCLEOTIDE SEQUENCE [LARGE SCALE GENOMIC DNA]</scope>
</reference>
<dbReference type="Proteomes" id="UP000274504">
    <property type="component" value="Unassembled WGS sequence"/>
</dbReference>
<evidence type="ECO:0000256" key="2">
    <source>
        <dbReference type="ARBA" id="ARBA00023015"/>
    </source>
</evidence>